<dbReference type="OrthoDB" id="9774608at2"/>
<dbReference type="EMBL" id="QWDD01000001">
    <property type="protein sequence ID" value="RNJ51314.1"/>
    <property type="molecule type" value="Genomic_DNA"/>
</dbReference>
<evidence type="ECO:0000313" key="4">
    <source>
        <dbReference type="Proteomes" id="UP000268623"/>
    </source>
</evidence>
<proteinExistence type="predicted"/>
<protein>
    <submittedName>
        <fullName evidence="3">Transposase</fullName>
    </submittedName>
</protein>
<feature type="compositionally biased region" description="Basic residues" evidence="1">
    <location>
        <begin position="109"/>
        <end position="120"/>
    </location>
</feature>
<dbReference type="InterPro" id="IPR008490">
    <property type="entry name" value="Transposase_InsH_N"/>
</dbReference>
<evidence type="ECO:0000313" key="3">
    <source>
        <dbReference type="EMBL" id="RNJ51314.1"/>
    </source>
</evidence>
<feature type="domain" description="Transposase InsH N-terminal" evidence="2">
    <location>
        <begin position="16"/>
        <end position="76"/>
    </location>
</feature>
<gene>
    <name evidence="3" type="ORF">D1O30_18645</name>
</gene>
<evidence type="ECO:0000256" key="1">
    <source>
        <dbReference type="SAM" id="MobiDB-lite"/>
    </source>
</evidence>
<sequence length="120" mass="13287">MPNAVRSGRPARRPLEGGRPPFDHVFLFKVLILQAMHSLSAALRISDQRPAVVHALPRTGCGRRVPDANTIWTFREAQHDCARPSAENSAIGGAASHKQPTLRTGSLARRFRHKPRARRA</sequence>
<dbReference type="Pfam" id="PF05598">
    <property type="entry name" value="DUF772"/>
    <property type="match status" value="1"/>
</dbReference>
<dbReference type="AlphaFoldDB" id="A0A3M9XTG8"/>
<keyword evidence="4" id="KW-1185">Reference proteome</keyword>
<accession>A0A3M9XTG8</accession>
<feature type="region of interest" description="Disordered" evidence="1">
    <location>
        <begin position="86"/>
        <end position="120"/>
    </location>
</feature>
<organism evidence="3 4">
    <name type="scientific">Methylocystis hirsuta</name>
    <dbReference type="NCBI Taxonomy" id="369798"/>
    <lineage>
        <taxon>Bacteria</taxon>
        <taxon>Pseudomonadati</taxon>
        <taxon>Pseudomonadota</taxon>
        <taxon>Alphaproteobacteria</taxon>
        <taxon>Hyphomicrobiales</taxon>
        <taxon>Methylocystaceae</taxon>
        <taxon>Methylocystis</taxon>
    </lineage>
</organism>
<evidence type="ECO:0000259" key="2">
    <source>
        <dbReference type="Pfam" id="PF05598"/>
    </source>
</evidence>
<name>A0A3M9XTG8_9HYPH</name>
<reference evidence="3 4" key="1">
    <citation type="submission" date="2018-08" db="EMBL/GenBank/DDBJ databases">
        <title>Genome sequence of Methylocystis hirsuta CSC1, a methanotroph able to accumulate PHAs.</title>
        <authorList>
            <person name="Bordel S."/>
            <person name="Rodriguez E."/>
            <person name="Gancedo J."/>
            <person name="Munoz R."/>
        </authorList>
    </citation>
    <scope>NUCLEOTIDE SEQUENCE [LARGE SCALE GENOMIC DNA]</scope>
    <source>
        <strain evidence="3 4">CSC1</strain>
    </source>
</reference>
<comment type="caution">
    <text evidence="3">The sequence shown here is derived from an EMBL/GenBank/DDBJ whole genome shotgun (WGS) entry which is preliminary data.</text>
</comment>
<dbReference type="Proteomes" id="UP000268623">
    <property type="component" value="Unassembled WGS sequence"/>
</dbReference>